<organism evidence="2 3">
    <name type="scientific">Hibiscus sabdariffa</name>
    <name type="common">roselle</name>
    <dbReference type="NCBI Taxonomy" id="183260"/>
    <lineage>
        <taxon>Eukaryota</taxon>
        <taxon>Viridiplantae</taxon>
        <taxon>Streptophyta</taxon>
        <taxon>Embryophyta</taxon>
        <taxon>Tracheophyta</taxon>
        <taxon>Spermatophyta</taxon>
        <taxon>Magnoliopsida</taxon>
        <taxon>eudicotyledons</taxon>
        <taxon>Gunneridae</taxon>
        <taxon>Pentapetalae</taxon>
        <taxon>rosids</taxon>
        <taxon>malvids</taxon>
        <taxon>Malvales</taxon>
        <taxon>Malvaceae</taxon>
        <taxon>Malvoideae</taxon>
        <taxon>Hibiscus</taxon>
    </lineage>
</organism>
<accession>A0ABR2QEI5</accession>
<keyword evidence="3" id="KW-1185">Reference proteome</keyword>
<evidence type="ECO:0000313" key="2">
    <source>
        <dbReference type="EMBL" id="KAK8999070.1"/>
    </source>
</evidence>
<keyword evidence="1" id="KW-1133">Transmembrane helix</keyword>
<dbReference type="Proteomes" id="UP001396334">
    <property type="component" value="Unassembled WGS sequence"/>
</dbReference>
<keyword evidence="1" id="KW-0472">Membrane</keyword>
<proteinExistence type="predicted"/>
<evidence type="ECO:0000256" key="1">
    <source>
        <dbReference type="SAM" id="Phobius"/>
    </source>
</evidence>
<dbReference type="EMBL" id="JBBPBN010000040">
    <property type="protein sequence ID" value="KAK8999070.1"/>
    <property type="molecule type" value="Genomic_DNA"/>
</dbReference>
<keyword evidence="1" id="KW-0812">Transmembrane</keyword>
<name>A0ABR2QEI5_9ROSI</name>
<gene>
    <name evidence="2" type="ORF">V6N11_070248</name>
</gene>
<sequence>MIFYESKGILLRSVLFGGVCFIVLLIRNYIIHINNLAQQTTEDEGDVRLDGNEADARINVIDVAPPPAAEIELLEYLLRAEEQEIELFKYRAITEEQAIQIVILQRQIQGYQQKEKEKAVITAKLEEQNLLLSERISALDVIRADLCFGSRINRTSSSPEDPTASIPFRLNSDPSHLVSYGSPISPIHFFSFFRQPFPFWNFV</sequence>
<comment type="caution">
    <text evidence="2">The sequence shown here is derived from an EMBL/GenBank/DDBJ whole genome shotgun (WGS) entry which is preliminary data.</text>
</comment>
<evidence type="ECO:0000313" key="3">
    <source>
        <dbReference type="Proteomes" id="UP001396334"/>
    </source>
</evidence>
<feature type="transmembrane region" description="Helical" evidence="1">
    <location>
        <begin position="9"/>
        <end position="30"/>
    </location>
</feature>
<reference evidence="2 3" key="1">
    <citation type="journal article" date="2024" name="G3 (Bethesda)">
        <title>Genome assembly of Hibiscus sabdariffa L. provides insights into metabolisms of medicinal natural products.</title>
        <authorList>
            <person name="Kim T."/>
        </authorList>
    </citation>
    <scope>NUCLEOTIDE SEQUENCE [LARGE SCALE GENOMIC DNA]</scope>
    <source>
        <strain evidence="2">TK-2024</strain>
        <tissue evidence="2">Old leaves</tissue>
    </source>
</reference>
<protein>
    <submittedName>
        <fullName evidence="2">Uncharacterized protein</fullName>
    </submittedName>
</protein>